<dbReference type="UniPathway" id="UPA00557">
    <property type="reaction ID" value="UER00612"/>
</dbReference>
<evidence type="ECO:0000256" key="13">
    <source>
        <dbReference type="ARBA" id="ARBA00023315"/>
    </source>
</evidence>
<dbReference type="RefSeq" id="WP_169930628.1">
    <property type="nucleotide sequence ID" value="NZ_PIPR01000001.1"/>
</dbReference>
<keyword evidence="15" id="KW-0443">Lipid metabolism</keyword>
<comment type="pathway">
    <text evidence="3">Lipid metabolism.</text>
</comment>
<keyword evidence="12 15" id="KW-1208">Phospholipid metabolism</keyword>
<dbReference type="GO" id="GO:0005886">
    <property type="term" value="C:plasma membrane"/>
    <property type="evidence" value="ECO:0007669"/>
    <property type="project" value="UniProtKB-SubCell"/>
</dbReference>
<keyword evidence="7 15" id="KW-1003">Cell membrane</keyword>
<evidence type="ECO:0000256" key="7">
    <source>
        <dbReference type="ARBA" id="ARBA00022475"/>
    </source>
</evidence>
<evidence type="ECO:0000256" key="6">
    <source>
        <dbReference type="ARBA" id="ARBA00013432"/>
    </source>
</evidence>
<comment type="caution">
    <text evidence="17">The sequence shown here is derived from an EMBL/GenBank/DDBJ whole genome shotgun (WGS) entry which is preliminary data.</text>
</comment>
<evidence type="ECO:0000256" key="3">
    <source>
        <dbReference type="ARBA" id="ARBA00005189"/>
    </source>
</evidence>
<keyword evidence="8 15" id="KW-0444">Lipid biosynthesis</keyword>
<organism evidence="17 18">
    <name type="scientific">Pseudidiomarina aestuarii</name>
    <dbReference type="NCBI Taxonomy" id="624146"/>
    <lineage>
        <taxon>Bacteria</taxon>
        <taxon>Pseudomonadati</taxon>
        <taxon>Pseudomonadota</taxon>
        <taxon>Gammaproteobacteria</taxon>
        <taxon>Alteromonadales</taxon>
        <taxon>Idiomarinaceae</taxon>
        <taxon>Pseudidiomarina</taxon>
    </lineage>
</organism>
<evidence type="ECO:0000256" key="15">
    <source>
        <dbReference type="HAMAP-Rule" id="MF_00393"/>
    </source>
</evidence>
<name>A0A7Z6ZV03_9GAMM</name>
<evidence type="ECO:0000256" key="2">
    <source>
        <dbReference type="ARBA" id="ARBA00004765"/>
    </source>
</evidence>
<feature type="domain" description="Phospholipid/glycerol acyltransferase" evidence="16">
    <location>
        <begin position="296"/>
        <end position="423"/>
    </location>
</feature>
<dbReference type="PANTHER" id="PTHR12563">
    <property type="entry name" value="GLYCEROL-3-PHOSPHATE ACYLTRANSFERASE"/>
    <property type="match status" value="1"/>
</dbReference>
<evidence type="ECO:0000256" key="9">
    <source>
        <dbReference type="ARBA" id="ARBA00022679"/>
    </source>
</evidence>
<dbReference type="EMBL" id="PIPR01000001">
    <property type="protein sequence ID" value="RUO41899.1"/>
    <property type="molecule type" value="Genomic_DNA"/>
</dbReference>
<evidence type="ECO:0000256" key="4">
    <source>
        <dbReference type="ARBA" id="ARBA00007937"/>
    </source>
</evidence>
<dbReference type="InterPro" id="IPR045520">
    <property type="entry name" value="GPAT/DHAPAT_C"/>
</dbReference>
<evidence type="ECO:0000256" key="11">
    <source>
        <dbReference type="ARBA" id="ARBA00023209"/>
    </source>
</evidence>
<gene>
    <name evidence="15" type="primary">plsB</name>
    <name evidence="17" type="ORF">CWE22_07055</name>
</gene>
<dbReference type="SMART" id="SM00563">
    <property type="entry name" value="PlsC"/>
    <property type="match status" value="1"/>
</dbReference>
<evidence type="ECO:0000256" key="8">
    <source>
        <dbReference type="ARBA" id="ARBA00022516"/>
    </source>
</evidence>
<comment type="catalytic activity">
    <reaction evidence="14 15">
        <text>sn-glycerol 3-phosphate + an acyl-CoA = a 1-acyl-sn-glycero-3-phosphate + CoA</text>
        <dbReference type="Rhea" id="RHEA:15325"/>
        <dbReference type="ChEBI" id="CHEBI:57287"/>
        <dbReference type="ChEBI" id="CHEBI:57597"/>
        <dbReference type="ChEBI" id="CHEBI:57970"/>
        <dbReference type="ChEBI" id="CHEBI:58342"/>
        <dbReference type="EC" id="2.3.1.15"/>
    </reaction>
</comment>
<keyword evidence="13 15" id="KW-0012">Acyltransferase</keyword>
<dbReference type="GO" id="GO:0004366">
    <property type="term" value="F:glycerol-3-phosphate O-acyltransferase activity"/>
    <property type="evidence" value="ECO:0007669"/>
    <property type="project" value="UniProtKB-UniRule"/>
</dbReference>
<dbReference type="PIRSF" id="PIRSF500064">
    <property type="entry name" value="GPAT"/>
    <property type="match status" value="1"/>
</dbReference>
<dbReference type="Proteomes" id="UP000287766">
    <property type="component" value="Unassembled WGS sequence"/>
</dbReference>
<reference evidence="18" key="1">
    <citation type="journal article" date="2018" name="Front. Microbiol.">
        <title>Genome-Based Analysis Reveals the Taxonomy and Diversity of the Family Idiomarinaceae.</title>
        <authorList>
            <person name="Liu Y."/>
            <person name="Lai Q."/>
            <person name="Shao Z."/>
        </authorList>
    </citation>
    <scope>NUCLEOTIDE SEQUENCE [LARGE SCALE GENOMIC DNA]</scope>
    <source>
        <strain evidence="18">KYW314</strain>
    </source>
</reference>
<evidence type="ECO:0000313" key="17">
    <source>
        <dbReference type="EMBL" id="RUO41899.1"/>
    </source>
</evidence>
<dbReference type="PIRSF" id="PIRSF000437">
    <property type="entry name" value="GPAT_DHAPAT"/>
    <property type="match status" value="1"/>
</dbReference>
<dbReference type="InterPro" id="IPR041728">
    <property type="entry name" value="GPAT/DHAPAT_LPLAT"/>
</dbReference>
<comment type="pathway">
    <text evidence="2 15">Phospholipid metabolism; CDP-diacylglycerol biosynthesis; CDP-diacylglycerol from sn-glycerol 3-phosphate: step 1/3.</text>
</comment>
<dbReference type="NCBIfam" id="TIGR03703">
    <property type="entry name" value="plsB"/>
    <property type="match status" value="1"/>
</dbReference>
<protein>
    <recommendedName>
        <fullName evidence="6 15">Glycerol-3-phosphate acyltransferase</fullName>
        <shortName evidence="15">GPAT</shortName>
        <ecNumber evidence="5 15">2.3.1.15</ecNumber>
    </recommendedName>
</protein>
<evidence type="ECO:0000256" key="12">
    <source>
        <dbReference type="ARBA" id="ARBA00023264"/>
    </source>
</evidence>
<dbReference type="Pfam" id="PF01553">
    <property type="entry name" value="Acyltransferase"/>
    <property type="match status" value="1"/>
</dbReference>
<comment type="domain">
    <text evidence="15">The HXXXXD motif is essential for acyltransferase activity and may constitute the binding site for the phosphate moiety of the glycerol-3-phosphate.</text>
</comment>
<evidence type="ECO:0000313" key="18">
    <source>
        <dbReference type="Proteomes" id="UP000287766"/>
    </source>
</evidence>
<dbReference type="NCBIfam" id="NF003441">
    <property type="entry name" value="PRK04974.1"/>
    <property type="match status" value="1"/>
</dbReference>
<dbReference type="InterPro" id="IPR028354">
    <property type="entry name" value="GPAT_PlsB"/>
</dbReference>
<keyword evidence="11 15" id="KW-0594">Phospholipid biosynthesis</keyword>
<dbReference type="CDD" id="cd07993">
    <property type="entry name" value="LPLAT_DHAPAT-like"/>
    <property type="match status" value="1"/>
</dbReference>
<dbReference type="GO" id="GO:0016024">
    <property type="term" value="P:CDP-diacylglycerol biosynthetic process"/>
    <property type="evidence" value="ECO:0007669"/>
    <property type="project" value="UniProtKB-UniRule"/>
</dbReference>
<sequence>MRLQAFWRTVLYWPIRLLTRFEIILDRDTEQSAVGTKQVVYIMRSTSAADHLVARAALAQANLPSIDEPLLINGQSFARLMYVAPSETQQAEAAVDEFQQLLQAHERDSSVAVQLVPVGVFWGRKSGQERREGKPMVGDLDNPGMWRKFWLVLFSGRNILVRASRPVQLRDMADKFGSSRVIAHKLARVARVHFVRLRHAVAGPKVTDRELVIESLLNSAALQKAIEDEAKSKKVSVEQARKTAYKYLDEIAANYSETLVRILDRFMAWLWSRIYNGIHIEGGERIRALAQAGHEVIYVPCHRSHMDYLLLSYVIYKEGLVPPHIAAGVNLDFFPAGPLFRRGGAFFIRRSFKGNKLYSAVFREYLNRLFQKGYPVEYFTEGGRSRTGRLLAPKTGMIAMTVQGMLRGQTRPLSIVPVYLGYEHVMEVGTYLKELKGKSKEKESVFQVLSTLRHLRNFGHGFVTFGEPINLGETLDTLQPDWRDAITHGAEEPSRPKWLTPTVNILAEQIMHRINDAAALNSVNLSALALLSAEQHALTREELIAQLNIYTKLLREVPYSKDSYVPHQSGAELWQLASIHDKFSVEQDELGEMIKLEGTNAIAMTYYRNNIMHMMIVPCVVAAYATAYNRFTVAEVADLLEQMQPLLQDELFVSHSRDRMQLWAQALIEQLHEMQLLAHTESQQGEAIYAAPSRDSQAYFQLQLLARSAGETLQRYAIVLELLQQAGAISRNDLESYAVQLAERLSAMHGVNAPEFFDRKVISGLISTLKSEAFILVNADGQFEADARVGPFSDRIDCMLEPAVLQTIRQSVQQVLQLKALSSEPVIDSNT</sequence>
<evidence type="ECO:0000256" key="1">
    <source>
        <dbReference type="ARBA" id="ARBA00004413"/>
    </source>
</evidence>
<dbReference type="HAMAP" id="MF_00393">
    <property type="entry name" value="Glyc3P_acyltrans"/>
    <property type="match status" value="1"/>
</dbReference>
<accession>A0A7Z6ZV03</accession>
<keyword evidence="9 15" id="KW-0808">Transferase</keyword>
<dbReference type="PANTHER" id="PTHR12563:SF17">
    <property type="entry name" value="DIHYDROXYACETONE PHOSPHATE ACYLTRANSFERASE"/>
    <property type="match status" value="1"/>
</dbReference>
<keyword evidence="18" id="KW-1185">Reference proteome</keyword>
<evidence type="ECO:0000256" key="5">
    <source>
        <dbReference type="ARBA" id="ARBA00013113"/>
    </source>
</evidence>
<dbReference type="SUPFAM" id="SSF69593">
    <property type="entry name" value="Glycerol-3-phosphate (1)-acyltransferase"/>
    <property type="match status" value="1"/>
</dbReference>
<comment type="subcellular location">
    <subcellularLocation>
        <location evidence="1 15">Cell membrane</location>
        <topology evidence="1 15">Peripheral membrane protein</topology>
        <orientation evidence="1 15">Cytoplasmic side</orientation>
    </subcellularLocation>
</comment>
<keyword evidence="10 15" id="KW-0472">Membrane</keyword>
<dbReference type="GO" id="GO:0006631">
    <property type="term" value="P:fatty acid metabolic process"/>
    <property type="evidence" value="ECO:0007669"/>
    <property type="project" value="TreeGrafter"/>
</dbReference>
<evidence type="ECO:0000259" key="16">
    <source>
        <dbReference type="SMART" id="SM00563"/>
    </source>
</evidence>
<evidence type="ECO:0000256" key="14">
    <source>
        <dbReference type="ARBA" id="ARBA00048427"/>
    </source>
</evidence>
<dbReference type="InterPro" id="IPR002123">
    <property type="entry name" value="Plipid/glycerol_acylTrfase"/>
</dbReference>
<comment type="similarity">
    <text evidence="4 15">Belongs to the GPAT/DAPAT family.</text>
</comment>
<feature type="short sequence motif" description="HXXXXD motif" evidence="15">
    <location>
        <begin position="301"/>
        <end position="306"/>
    </location>
</feature>
<dbReference type="InterPro" id="IPR022284">
    <property type="entry name" value="GPAT/DHAPAT"/>
</dbReference>
<evidence type="ECO:0000256" key="10">
    <source>
        <dbReference type="ARBA" id="ARBA00023136"/>
    </source>
</evidence>
<dbReference type="Pfam" id="PF19277">
    <property type="entry name" value="GPAT_C"/>
    <property type="match status" value="1"/>
</dbReference>
<dbReference type="AlphaFoldDB" id="A0A7Z6ZV03"/>
<proteinExistence type="inferred from homology"/>
<dbReference type="EC" id="2.3.1.15" evidence="5 15"/>